<keyword evidence="4" id="KW-1185">Reference proteome</keyword>
<evidence type="ECO:0000256" key="2">
    <source>
        <dbReference type="SAM" id="MobiDB-lite"/>
    </source>
</evidence>
<dbReference type="EMBL" id="CAJZBQ010000028">
    <property type="protein sequence ID" value="CAG9321414.1"/>
    <property type="molecule type" value="Genomic_DNA"/>
</dbReference>
<protein>
    <submittedName>
        <fullName evidence="3">Uncharacterized protein</fullName>
    </submittedName>
</protein>
<dbReference type="Proteomes" id="UP001162131">
    <property type="component" value="Unassembled WGS sequence"/>
</dbReference>
<comment type="caution">
    <text evidence="3">The sequence shown here is derived from an EMBL/GenBank/DDBJ whole genome shotgun (WGS) entry which is preliminary data.</text>
</comment>
<accession>A0AAU9J634</accession>
<feature type="compositionally biased region" description="Basic and acidic residues" evidence="2">
    <location>
        <begin position="1"/>
        <end position="24"/>
    </location>
</feature>
<name>A0AAU9J634_9CILI</name>
<feature type="coiled-coil region" evidence="1">
    <location>
        <begin position="367"/>
        <end position="399"/>
    </location>
</feature>
<sequence length="430" mass="48949">MSNTKGEEIDQARKLQNENNKDISTKGNSKNSASPTKTSSSDQNTENIKRSIDFLAKLCFPQKTGEEINSSETSINLLESLDAAQLLTKTEEITSNSPEIFLLENDQEENPIDEENYPITEEAEYQNYNVNGLTQEDPSDQKEEDGFYSFISIRDENSMSNDALDVIISKSLVFRDDSPDSAVKQQPNRVKHNNHIKNNLVSPKYANRKQNPKNTQAKEKEEEPQATKNKTVNAAESMAIGQSLYNKGQEFLTNRESKLEKIFSDTYSFKPTINTKSAKILGGIQKDKNELYSDKIKRPKPAPEEEPKEKKKLKLKDFLDRNYAKPLEHVKEKKVVVPKKEEIDEECTFNPKIDGKSKTIGSHRNLYELAAEKKNKLELKMQEAKIQKEKEELKECTFQPITYKDIAKPSPKSKLVAHSFFADPSLNTIS</sequence>
<dbReference type="PANTHER" id="PTHR37028:SF8">
    <property type="entry name" value="200 KDA ANTIGEN P200"/>
    <property type="match status" value="1"/>
</dbReference>
<evidence type="ECO:0000313" key="4">
    <source>
        <dbReference type="Proteomes" id="UP001162131"/>
    </source>
</evidence>
<proteinExistence type="predicted"/>
<reference evidence="3" key="1">
    <citation type="submission" date="2021-09" db="EMBL/GenBank/DDBJ databases">
        <authorList>
            <consortium name="AG Swart"/>
            <person name="Singh M."/>
            <person name="Singh A."/>
            <person name="Seah K."/>
            <person name="Emmerich C."/>
        </authorList>
    </citation>
    <scope>NUCLEOTIDE SEQUENCE</scope>
    <source>
        <strain evidence="3">ATCC30299</strain>
    </source>
</reference>
<organism evidence="3 4">
    <name type="scientific">Blepharisma stoltei</name>
    <dbReference type="NCBI Taxonomy" id="1481888"/>
    <lineage>
        <taxon>Eukaryota</taxon>
        <taxon>Sar</taxon>
        <taxon>Alveolata</taxon>
        <taxon>Ciliophora</taxon>
        <taxon>Postciliodesmatophora</taxon>
        <taxon>Heterotrichea</taxon>
        <taxon>Heterotrichida</taxon>
        <taxon>Blepharismidae</taxon>
        <taxon>Blepharisma</taxon>
    </lineage>
</organism>
<keyword evidence="1" id="KW-0175">Coiled coil</keyword>
<evidence type="ECO:0000313" key="3">
    <source>
        <dbReference type="EMBL" id="CAG9321414.1"/>
    </source>
</evidence>
<dbReference type="AlphaFoldDB" id="A0AAU9J634"/>
<dbReference type="PANTHER" id="PTHR37028">
    <property type="entry name" value="UNNAMED PRODUCT-RELATED"/>
    <property type="match status" value="1"/>
</dbReference>
<feature type="compositionally biased region" description="Polar residues" evidence="2">
    <location>
        <begin position="25"/>
        <end position="46"/>
    </location>
</feature>
<feature type="compositionally biased region" description="Basic and acidic residues" evidence="2">
    <location>
        <begin position="216"/>
        <end position="225"/>
    </location>
</feature>
<evidence type="ECO:0000256" key="1">
    <source>
        <dbReference type="SAM" id="Coils"/>
    </source>
</evidence>
<feature type="region of interest" description="Disordered" evidence="2">
    <location>
        <begin position="1"/>
        <end position="46"/>
    </location>
</feature>
<feature type="region of interest" description="Disordered" evidence="2">
    <location>
        <begin position="178"/>
        <end position="232"/>
    </location>
</feature>
<gene>
    <name evidence="3" type="ORF">BSTOLATCC_MIC28696</name>
</gene>